<gene>
    <name evidence="5" type="ORF">K470DRAFT_229802</name>
</gene>
<dbReference type="Pfam" id="PF14222">
    <property type="entry name" value="MOR2-PAG1_N"/>
    <property type="match status" value="1"/>
</dbReference>
<protein>
    <recommendedName>
        <fullName evidence="7">Cell morphogenesis protein</fullName>
    </recommendedName>
</protein>
<dbReference type="GO" id="GO:0005938">
    <property type="term" value="C:cell cortex"/>
    <property type="evidence" value="ECO:0007669"/>
    <property type="project" value="TreeGrafter"/>
</dbReference>
<feature type="domain" description="Cell morphogenesis central region" evidence="4">
    <location>
        <begin position="1391"/>
        <end position="1622"/>
    </location>
</feature>
<feature type="domain" description="Cell morphogenesis protein C-terminal" evidence="3">
    <location>
        <begin position="1907"/>
        <end position="2153"/>
    </location>
</feature>
<proteinExistence type="predicted"/>
<feature type="compositionally biased region" description="Low complexity" evidence="1">
    <location>
        <begin position="40"/>
        <end position="64"/>
    </location>
</feature>
<dbReference type="PANTHER" id="PTHR12295">
    <property type="entry name" value="FURRY-RELATED"/>
    <property type="match status" value="1"/>
</dbReference>
<dbReference type="SUPFAM" id="SSF48371">
    <property type="entry name" value="ARM repeat"/>
    <property type="match status" value="1"/>
</dbReference>
<evidence type="ECO:0000313" key="6">
    <source>
        <dbReference type="Proteomes" id="UP000799421"/>
    </source>
</evidence>
<feature type="region of interest" description="Disordered" evidence="1">
    <location>
        <begin position="2276"/>
        <end position="2299"/>
    </location>
</feature>
<dbReference type="OrthoDB" id="6287725at2759"/>
<name>A0A6A7C3X4_9PEZI</name>
<dbReference type="Proteomes" id="UP000799421">
    <property type="component" value="Unassembled WGS sequence"/>
</dbReference>
<dbReference type="InterPro" id="IPR039867">
    <property type="entry name" value="Furry/Tao3/Mor2"/>
</dbReference>
<evidence type="ECO:0000259" key="4">
    <source>
        <dbReference type="Pfam" id="PF14228"/>
    </source>
</evidence>
<feature type="compositionally biased region" description="Polar residues" evidence="1">
    <location>
        <begin position="130"/>
        <end position="146"/>
    </location>
</feature>
<feature type="region of interest" description="Disordered" evidence="1">
    <location>
        <begin position="1"/>
        <end position="172"/>
    </location>
</feature>
<keyword evidence="6" id="KW-1185">Reference proteome</keyword>
<feature type="compositionally biased region" description="Polar residues" evidence="1">
    <location>
        <begin position="16"/>
        <end position="36"/>
    </location>
</feature>
<feature type="domain" description="Cell morphogenesis protein N-terminal" evidence="2">
    <location>
        <begin position="310"/>
        <end position="894"/>
    </location>
</feature>
<dbReference type="InterPro" id="IPR025614">
    <property type="entry name" value="Cell_morpho_N"/>
</dbReference>
<evidence type="ECO:0000256" key="1">
    <source>
        <dbReference type="SAM" id="MobiDB-lite"/>
    </source>
</evidence>
<feature type="compositionally biased region" description="Basic and acidic residues" evidence="1">
    <location>
        <begin position="149"/>
        <end position="159"/>
    </location>
</feature>
<dbReference type="InterPro" id="IPR016024">
    <property type="entry name" value="ARM-type_fold"/>
</dbReference>
<dbReference type="GO" id="GO:0030427">
    <property type="term" value="C:site of polarized growth"/>
    <property type="evidence" value="ECO:0007669"/>
    <property type="project" value="TreeGrafter"/>
</dbReference>
<dbReference type="Pfam" id="PF14225">
    <property type="entry name" value="MOR2-PAG1_C"/>
    <property type="match status" value="1"/>
</dbReference>
<reference evidence="5" key="1">
    <citation type="journal article" date="2020" name="Stud. Mycol.">
        <title>101 Dothideomycetes genomes: a test case for predicting lifestyles and emergence of pathogens.</title>
        <authorList>
            <person name="Haridas S."/>
            <person name="Albert R."/>
            <person name="Binder M."/>
            <person name="Bloem J."/>
            <person name="Labutti K."/>
            <person name="Salamov A."/>
            <person name="Andreopoulos B."/>
            <person name="Baker S."/>
            <person name="Barry K."/>
            <person name="Bills G."/>
            <person name="Bluhm B."/>
            <person name="Cannon C."/>
            <person name="Castanera R."/>
            <person name="Culley D."/>
            <person name="Daum C."/>
            <person name="Ezra D."/>
            <person name="Gonzalez J."/>
            <person name="Henrissat B."/>
            <person name="Kuo A."/>
            <person name="Liang C."/>
            <person name="Lipzen A."/>
            <person name="Lutzoni F."/>
            <person name="Magnuson J."/>
            <person name="Mondo S."/>
            <person name="Nolan M."/>
            <person name="Ohm R."/>
            <person name="Pangilinan J."/>
            <person name="Park H.-J."/>
            <person name="Ramirez L."/>
            <person name="Alfaro M."/>
            <person name="Sun H."/>
            <person name="Tritt A."/>
            <person name="Yoshinaga Y."/>
            <person name="Zwiers L.-H."/>
            <person name="Turgeon B."/>
            <person name="Goodwin S."/>
            <person name="Spatafora J."/>
            <person name="Crous P."/>
            <person name="Grigoriev I."/>
        </authorList>
    </citation>
    <scope>NUCLEOTIDE SEQUENCE</scope>
    <source>
        <strain evidence="5">CBS 480.64</strain>
    </source>
</reference>
<dbReference type="Pfam" id="PF14228">
    <property type="entry name" value="MOR2-PAG1_mid"/>
    <property type="match status" value="3"/>
</dbReference>
<dbReference type="EMBL" id="MU005970">
    <property type="protein sequence ID" value="KAF2861739.1"/>
    <property type="molecule type" value="Genomic_DNA"/>
</dbReference>
<sequence>MAHLPPADAKAALSPTGHTLMSPTSDGSGVDISSMTCELPSSRGRAPSAASSRISPSRRATPAAKNRAKVGEVERRPSDRRPSYAHHRQTSIVQGAHTRNPSLLSPASSSPLSPLKTDPVPRTPILKKSPSASTLPSSIVNGNSVTRGLDGRKKVDRTQTTKVKRSHDAPTAVHGHVAAGASTVAESALQELFSSFVSEADRRIEHFVYMMEQNPKAHIERVCGPGADPAFDQLLWALGNISRLKPRSLIDSVVYWRKRKADHATEMHNELASDLAQATQRWTGRGASGPVTMPNSPEYHSKQHGVSLADRRSLVSVYILCRVLIEIISQTTLEALSGPDRSVSAAQRLEEVIYSQLELDPQMLFSSPIIHSNWIMRGQLLGALSALRFDGVTGRFIHDLRQAQKKLSVKNLADQRLTLQTSYLVKSMRWIKIRTQPEQAWDQSCVMLLQLARFFDEVHGRIMKYAYAELLEQLILPIAPLVTHEMMTPRWKEVCNTLQPKLTQMVSKTEHWPHVFPLHSTLFCVSTGENFAANWLPLINGLQPRLRDRSTRSHALKAICRVIWRYLFKQPDINAQVACRKLDEVIKLVFQTGRRSLVSTEPYIADPLIHLIRMIGYVHQELCFQSIIFPLMNSELFKGPEKDLKIEYLDPEKTVIAIRAFLAIIGDLEISKPPTFPVIFESDGLDPPSRAPAPHRRTRSQGFALSAGKTERLSQPIMVSKLNDITREKYDSFCKILGQLTIICDNTFGGQAVLDERLMTTTQTPKTPMAEAFSFNRRDDANASADGRQLYYNLLHVAVEALPRCLSPQLPISALVNLLCTGTAHVQPHIATTSAQSLKSIARQSHAQQVTIGFARFIFNFDDRYATVSDGSLLGPGHIESTLKLYVELLQIWINDIEQRIRKAKAEPAEGDDPTKHHLPLDLSSVWAHVDEIESHGLFFLCSPSRTVRAVAISVLRLVTKFDTALGKPTTRIINLLEQRSQQVIDVKNERLTLAERSILQKGIGKNSALVDLCSSDVSQDASLWYKIFPNFVKMCMVDCVHAVALTRGLVCQRLSHCHRTIEAIGLGQKMNQVPAETVVAQWRIHLIFACTTLTNVGGSHYIPPATPVNQHFRKSSKASTATQERIASATELFLRVVPFLEARHPSVRAAAVAGLGATNENLFPTLLDCLQPYVDKCNLDASERSAAHSGVVTSPRRSLQLDDLRTEITLLLSLTCSLLNQGKCSGDNKGLAFIADYTKQMNIYLNDMDLPNDISLQRLRKHFCMLVENFYNAIKIMNGPSRWMSFELRLAIFALMEPWCGFSPSPLQIHNSKNHVLGRPPSHERHVVSSAAEKNRIELQNVALSALAALCDGPMEDTTGPNKGMGFDLRRMLAWISAVFGSQSDGTHAIGRRALQNLIVNNLDQQILMTETMRMCYLARAPKALASYFEVVTTILTENTNTATPFWKILCVGLYTLGNETRDIRIKSNRLLRVLEERQERSSRLQDLDISVSDMTTAVYKSAQFEISCRLAKQHPELAFYVFSEFSAYFKELLPDHQRNMVSGMLPWIQTVELQLDPRGWATPLSHMLLANLFEITVKISINLHNEIQALWQALATGPYAGNVQVVLDFIFRLCLDKKEHKFVNYAKQIVVFLSKVPAGSRVIEYLLLQISPDTMVADNPPFPTPDTTGLPYVADLTTVIASGPRQHNLSLGQLCMSLLVDLVVSPVQLPAANVPTLLQMVLVQWDQHISIVQEQARELLVHLIHELVISKIEPGSTVPDKALIEDFIECVRRHDPKIMWSYNESEIQKPEKQGKVVSPAMIYVVEQVLKIFTIAYPSIREDWANVTMTWATSCAVRHVACRSFQVFRCIQTNLDQKKLEEMLARLSNTIADQEHPDFLVFSQEILTTLRSIIDGLSRMDVLRYPQLFWTTCACLGTTLEDEYLEALDMANVLTSKLDLGDPAVVKIVWESQPHRWDGKFKGIHELLYKGIRSSRTMTKSLAIMQRLIKLPSGEIVGGDERLLFTLLANLPRCLEQFEDAEPACLESVMALTEAAESQLLTDLSSCLESYAAHQYRTSTDFLIQILLATKNSFFPTYELRSLIFLLGIVNNQDDSIKTQTLKILQHLLPDTEILRPEFLTQGSDLISPLLRLLTTKHCPQVLDLLNAIIQKTSPSVQQQETRHLRLSLEGAYARKSMYGIPQESGWSVPNPGKLSSQTRANVHSVFWTLRQPCQEEEEAAAVAAVHTLPPHTPEVVPDTTMGELAIKVETLDEFFESTDEDEEEEEEFVFPGTMGMQFASFPPPTAGRGRGRGQEGMKRTIANVLSKLSLNQ</sequence>
<feature type="compositionally biased region" description="Polar residues" evidence="1">
    <location>
        <begin position="90"/>
        <end position="100"/>
    </location>
</feature>
<feature type="domain" description="Cell morphogenesis central region" evidence="4">
    <location>
        <begin position="1686"/>
        <end position="1858"/>
    </location>
</feature>
<dbReference type="PANTHER" id="PTHR12295:SF30">
    <property type="entry name" value="PROTEIN FURRY"/>
    <property type="match status" value="1"/>
</dbReference>
<evidence type="ECO:0000313" key="5">
    <source>
        <dbReference type="EMBL" id="KAF2861739.1"/>
    </source>
</evidence>
<evidence type="ECO:0000259" key="3">
    <source>
        <dbReference type="Pfam" id="PF14225"/>
    </source>
</evidence>
<feature type="compositionally biased region" description="Low complexity" evidence="1">
    <location>
        <begin position="101"/>
        <end position="115"/>
    </location>
</feature>
<evidence type="ECO:0000259" key="2">
    <source>
        <dbReference type="Pfam" id="PF14222"/>
    </source>
</evidence>
<feature type="compositionally biased region" description="Basic and acidic residues" evidence="1">
    <location>
        <begin position="69"/>
        <end position="82"/>
    </location>
</feature>
<feature type="domain" description="Cell morphogenesis central region" evidence="4">
    <location>
        <begin position="930"/>
        <end position="1094"/>
    </location>
</feature>
<organism evidence="5 6">
    <name type="scientific">Piedraia hortae CBS 480.64</name>
    <dbReference type="NCBI Taxonomy" id="1314780"/>
    <lineage>
        <taxon>Eukaryota</taxon>
        <taxon>Fungi</taxon>
        <taxon>Dikarya</taxon>
        <taxon>Ascomycota</taxon>
        <taxon>Pezizomycotina</taxon>
        <taxon>Dothideomycetes</taxon>
        <taxon>Dothideomycetidae</taxon>
        <taxon>Capnodiales</taxon>
        <taxon>Piedraiaceae</taxon>
        <taxon>Piedraia</taxon>
    </lineage>
</organism>
<dbReference type="GO" id="GO:0000902">
    <property type="term" value="P:cell morphogenesis"/>
    <property type="evidence" value="ECO:0007669"/>
    <property type="project" value="InterPro"/>
</dbReference>
<evidence type="ECO:0008006" key="7">
    <source>
        <dbReference type="Google" id="ProtNLM"/>
    </source>
</evidence>
<accession>A0A6A7C3X4</accession>
<dbReference type="InterPro" id="IPR025481">
    <property type="entry name" value="Cell_Morphogen_C"/>
</dbReference>
<dbReference type="InterPro" id="IPR029473">
    <property type="entry name" value="MOR2-PAG1_mid"/>
</dbReference>